<organism evidence="3 4">
    <name type="scientific">Marinifilum caeruleilacunae</name>
    <dbReference type="NCBI Taxonomy" id="2499076"/>
    <lineage>
        <taxon>Bacteria</taxon>
        <taxon>Pseudomonadati</taxon>
        <taxon>Bacteroidota</taxon>
        <taxon>Bacteroidia</taxon>
        <taxon>Marinilabiliales</taxon>
        <taxon>Marinifilaceae</taxon>
    </lineage>
</organism>
<keyword evidence="4" id="KW-1185">Reference proteome</keyword>
<feature type="chain" id="PRO_5046718254" evidence="1">
    <location>
        <begin position="24"/>
        <end position="441"/>
    </location>
</feature>
<dbReference type="Proteomes" id="UP000732105">
    <property type="component" value="Unassembled WGS sequence"/>
</dbReference>
<dbReference type="InterPro" id="IPR021862">
    <property type="entry name" value="DUF3472"/>
</dbReference>
<comment type="caution">
    <text evidence="3">The sequence shown here is derived from an EMBL/GenBank/DDBJ whole genome shotgun (WGS) entry which is preliminary data.</text>
</comment>
<sequence length="441" mass="50280">MLKQFILLLVCTSFVMLSSSACSKSNDSEEIKKKAISYTVSVPVAGNSWVVNNPLLNHTMISENGISQWNNPETVIRTWFWVERAGEIHIGVKAQVSKGESKIRFTFENQDIDVDLTNATASKIEIGSFMVSKPGYYFLQAQGIEKTASSFGSFSDILLGGEVTAQPVICVKDDFYWGRRGPSVHLGYKIPEELEDVEWFYNEITVPEGQDVLGSYFMANGFAEGYFGIQVNSETERRILFSVWSPYQTDDPNSIPDEYKIKLLRKGEGVTTGEFGNEGSGGQSYKVYNWKAGNTYKFLLRGHPAEEDDCTDYTAWFYAPEKGKWELIASFRRPKTDTYLKRPHSFLENFMTEMGPVDRMAYYTNQWVIDKNGVWYELNEATFTADATARKDARRDYAGGIQNGKFFLRNCGFFSDRVEFDTEYKREKTQTQPDIDFIDLP</sequence>
<proteinExistence type="predicted"/>
<gene>
    <name evidence="3" type="ORF">ELS83_07920</name>
</gene>
<dbReference type="Pfam" id="PF16871">
    <property type="entry name" value="DUF5077"/>
    <property type="match status" value="1"/>
</dbReference>
<protein>
    <submittedName>
        <fullName evidence="3">DUF3472 domain-containing protein</fullName>
    </submittedName>
</protein>
<dbReference type="InterPro" id="IPR031712">
    <property type="entry name" value="DUF5077"/>
</dbReference>
<dbReference type="EMBL" id="RZNH01000010">
    <property type="protein sequence ID" value="NOU59744.1"/>
    <property type="molecule type" value="Genomic_DNA"/>
</dbReference>
<feature type="domain" description="DUF5077" evidence="2">
    <location>
        <begin position="42"/>
        <end position="163"/>
    </location>
</feature>
<evidence type="ECO:0000256" key="1">
    <source>
        <dbReference type="SAM" id="SignalP"/>
    </source>
</evidence>
<accession>A0ABX1WUG6</accession>
<dbReference type="PROSITE" id="PS51257">
    <property type="entry name" value="PROKAR_LIPOPROTEIN"/>
    <property type="match status" value="1"/>
</dbReference>
<evidence type="ECO:0000313" key="3">
    <source>
        <dbReference type="EMBL" id="NOU59744.1"/>
    </source>
</evidence>
<dbReference type="Pfam" id="PF11958">
    <property type="entry name" value="DUF3472"/>
    <property type="match status" value="1"/>
</dbReference>
<feature type="signal peptide" evidence="1">
    <location>
        <begin position="1"/>
        <end position="23"/>
    </location>
</feature>
<evidence type="ECO:0000259" key="2">
    <source>
        <dbReference type="Pfam" id="PF16871"/>
    </source>
</evidence>
<evidence type="ECO:0000313" key="4">
    <source>
        <dbReference type="Proteomes" id="UP000732105"/>
    </source>
</evidence>
<name>A0ABX1WUG6_9BACT</name>
<dbReference type="RefSeq" id="WP_171595018.1">
    <property type="nucleotide sequence ID" value="NZ_RZNH01000010.1"/>
</dbReference>
<reference evidence="3 4" key="1">
    <citation type="submission" date="2018-12" db="EMBL/GenBank/DDBJ databases">
        <title>Marinifilum JC070 sp. nov., a marine bacterium isolated from Yongle Blue Hole in the South China Sea.</title>
        <authorList>
            <person name="Fu T."/>
        </authorList>
    </citation>
    <scope>NUCLEOTIDE SEQUENCE [LARGE SCALE GENOMIC DNA]</scope>
    <source>
        <strain evidence="3 4">JC070</strain>
    </source>
</reference>
<keyword evidence="1" id="KW-0732">Signal</keyword>